<dbReference type="RefSeq" id="WP_247975815.1">
    <property type="nucleotide sequence ID" value="NZ_CP095848.1"/>
</dbReference>
<dbReference type="InterPro" id="IPR017853">
    <property type="entry name" value="GH"/>
</dbReference>
<organism evidence="7 8">
    <name type="scientific">Hymenobacter sublimis</name>
    <dbReference type="NCBI Taxonomy" id="2933777"/>
    <lineage>
        <taxon>Bacteria</taxon>
        <taxon>Pseudomonadati</taxon>
        <taxon>Bacteroidota</taxon>
        <taxon>Cytophagia</taxon>
        <taxon>Cytophagales</taxon>
        <taxon>Hymenobacteraceae</taxon>
        <taxon>Hymenobacter</taxon>
    </lineage>
</organism>
<keyword evidence="1 3" id="KW-0378">Hydrolase</keyword>
<comment type="similarity">
    <text evidence="3">Belongs to the glycosyl hydrolase 5 (cellulase A) family.</text>
</comment>
<feature type="chain" id="PRO_5045621716" evidence="5">
    <location>
        <begin position="20"/>
        <end position="365"/>
    </location>
</feature>
<sequence>MKNLLLFLLLLGATTGSFAQKTKIKTKGPAATVALQERRWSAEKATAWYKAHPWMTGANFTPSTAINQLEMWQADTFDPTTIDRELGWAEGIGFNTMRVFLHSLAWQQDPKGFKERLNTYLGLADKHRIQTILVFFDDCWNKESKIGPQPAPKPGIHNSGWLQDPGDPASRDSATFVKLKPYVQDVMRSFATDKRVLLWDLYNEPGNNGKLTSSLPLVRNVFAWAREVNPDQPLSVGLWNWDFEALNKYQALHSDVITYHNYDDVAAHQRVIELLETHGRPLICTEYMARPRNSRFVTILPLLKKQNVGAINWGLVDGKTNTKYQWEVPIADGGEPVEWFHEVFRRDGTPYHPNETDLIKKLNGR</sequence>
<evidence type="ECO:0000256" key="4">
    <source>
        <dbReference type="SAM" id="MobiDB-lite"/>
    </source>
</evidence>
<proteinExistence type="inferred from homology"/>
<evidence type="ECO:0000256" key="5">
    <source>
        <dbReference type="SAM" id="SignalP"/>
    </source>
</evidence>
<evidence type="ECO:0000256" key="1">
    <source>
        <dbReference type="ARBA" id="ARBA00022801"/>
    </source>
</evidence>
<keyword evidence="8" id="KW-1185">Reference proteome</keyword>
<dbReference type="Proteomes" id="UP000829647">
    <property type="component" value="Chromosome"/>
</dbReference>
<evidence type="ECO:0000259" key="6">
    <source>
        <dbReference type="Pfam" id="PF00150"/>
    </source>
</evidence>
<evidence type="ECO:0000256" key="3">
    <source>
        <dbReference type="RuleBase" id="RU361153"/>
    </source>
</evidence>
<keyword evidence="5" id="KW-0732">Signal</keyword>
<gene>
    <name evidence="7" type="ORF">MWH26_01850</name>
</gene>
<dbReference type="Gene3D" id="3.20.20.80">
    <property type="entry name" value="Glycosidases"/>
    <property type="match status" value="1"/>
</dbReference>
<evidence type="ECO:0000256" key="2">
    <source>
        <dbReference type="ARBA" id="ARBA00023295"/>
    </source>
</evidence>
<evidence type="ECO:0000313" key="8">
    <source>
        <dbReference type="Proteomes" id="UP000829647"/>
    </source>
</evidence>
<protein>
    <submittedName>
        <fullName evidence="7">Cellulase family glycosylhydrolase</fullName>
    </submittedName>
</protein>
<dbReference type="InterPro" id="IPR001547">
    <property type="entry name" value="Glyco_hydro_5"/>
</dbReference>
<feature type="region of interest" description="Disordered" evidence="4">
    <location>
        <begin position="147"/>
        <end position="169"/>
    </location>
</feature>
<name>A0ABY4JB27_9BACT</name>
<dbReference type="EMBL" id="CP095848">
    <property type="protein sequence ID" value="UPL49666.1"/>
    <property type="molecule type" value="Genomic_DNA"/>
</dbReference>
<dbReference type="Pfam" id="PF00150">
    <property type="entry name" value="Cellulase"/>
    <property type="match status" value="1"/>
</dbReference>
<feature type="signal peptide" evidence="5">
    <location>
        <begin position="1"/>
        <end position="19"/>
    </location>
</feature>
<reference evidence="7 8" key="1">
    <citation type="submission" date="2022-04" db="EMBL/GenBank/DDBJ databases">
        <title>Hymenobacter sp. isolated from the air.</title>
        <authorList>
            <person name="Won M."/>
            <person name="Lee C.-M."/>
            <person name="Woen H.-Y."/>
            <person name="Kwon S.-W."/>
        </authorList>
    </citation>
    <scope>NUCLEOTIDE SEQUENCE [LARGE SCALE GENOMIC DNA]</scope>
    <source>
        <strain evidence="8">5516 S-25</strain>
    </source>
</reference>
<keyword evidence="2 3" id="KW-0326">Glycosidase</keyword>
<accession>A0ABY4JB27</accession>
<dbReference type="SUPFAM" id="SSF51445">
    <property type="entry name" value="(Trans)glycosidases"/>
    <property type="match status" value="1"/>
</dbReference>
<feature type="domain" description="Glycoside hydrolase family 5" evidence="6">
    <location>
        <begin position="93"/>
        <end position="313"/>
    </location>
</feature>
<evidence type="ECO:0000313" key="7">
    <source>
        <dbReference type="EMBL" id="UPL49666.1"/>
    </source>
</evidence>